<sequence>MPFRFEEADGTVEAGLKRIGGEQIDAALVAIRSRELETGRIVHEVRRRGKAVRALIRLVRPEFAAFDGENAAFRDIGRSISGARDSMVLIDTLDALAGEDDKLDPDAVRRLRRRLAQPPEKARPLRQVLDECEERLVAARVRAAGWTLTADDWQAIGGGFARTLKAARTAMKDLAKTGDPACSHEWRKQVKYHAHHMRLLRDVGPGPAQTRATRSMALADMLGERHDLDVFMAMLAAQPRRRGDAEMLERLARLARKRSAKLDSKARKLGKDLFGEKPHKLVGKWAERWADRARQEEMA</sequence>
<comment type="caution">
    <text evidence="2">The sequence shown here is derived from an EMBL/GenBank/DDBJ whole genome shotgun (WGS) entry which is preliminary data.</text>
</comment>
<dbReference type="InterPro" id="IPR038186">
    <property type="entry name" value="CHAD_dom_sf"/>
</dbReference>
<evidence type="ECO:0000313" key="2">
    <source>
        <dbReference type="EMBL" id="MBT2186623.1"/>
    </source>
</evidence>
<dbReference type="EMBL" id="JAHGAW010000004">
    <property type="protein sequence ID" value="MBT2186623.1"/>
    <property type="molecule type" value="Genomic_DNA"/>
</dbReference>
<dbReference type="Pfam" id="PF05235">
    <property type="entry name" value="CHAD"/>
    <property type="match status" value="1"/>
</dbReference>
<dbReference type="PROSITE" id="PS51708">
    <property type="entry name" value="CHAD"/>
    <property type="match status" value="1"/>
</dbReference>
<dbReference type="Proteomes" id="UP001138757">
    <property type="component" value="Unassembled WGS sequence"/>
</dbReference>
<proteinExistence type="predicted"/>
<dbReference type="PANTHER" id="PTHR39339">
    <property type="entry name" value="SLR1444 PROTEIN"/>
    <property type="match status" value="1"/>
</dbReference>
<dbReference type="SMART" id="SM00880">
    <property type="entry name" value="CHAD"/>
    <property type="match status" value="1"/>
</dbReference>
<dbReference type="PANTHER" id="PTHR39339:SF1">
    <property type="entry name" value="CHAD DOMAIN-CONTAINING PROTEIN"/>
    <property type="match status" value="1"/>
</dbReference>
<evidence type="ECO:0000313" key="3">
    <source>
        <dbReference type="Proteomes" id="UP001138757"/>
    </source>
</evidence>
<organism evidence="2 3">
    <name type="scientific">Sphingobium nicotianae</name>
    <dbReference type="NCBI Taxonomy" id="2782607"/>
    <lineage>
        <taxon>Bacteria</taxon>
        <taxon>Pseudomonadati</taxon>
        <taxon>Pseudomonadota</taxon>
        <taxon>Alphaproteobacteria</taxon>
        <taxon>Sphingomonadales</taxon>
        <taxon>Sphingomonadaceae</taxon>
        <taxon>Sphingobium</taxon>
    </lineage>
</organism>
<keyword evidence="3" id="KW-1185">Reference proteome</keyword>
<gene>
    <name evidence="2" type="ORF">KK488_06640</name>
</gene>
<dbReference type="RefSeq" id="WP_214622381.1">
    <property type="nucleotide sequence ID" value="NZ_JAHGAW010000004.1"/>
</dbReference>
<dbReference type="AlphaFoldDB" id="A0A9X1DAW6"/>
<evidence type="ECO:0000259" key="1">
    <source>
        <dbReference type="PROSITE" id="PS51708"/>
    </source>
</evidence>
<reference evidence="2" key="1">
    <citation type="submission" date="2021-05" db="EMBL/GenBank/DDBJ databases">
        <title>Genome of Sphingobium sp. strain.</title>
        <authorList>
            <person name="Fan R."/>
        </authorList>
    </citation>
    <scope>NUCLEOTIDE SEQUENCE</scope>
    <source>
        <strain evidence="2">H33</strain>
    </source>
</reference>
<feature type="domain" description="CHAD" evidence="1">
    <location>
        <begin position="9"/>
        <end position="279"/>
    </location>
</feature>
<protein>
    <submittedName>
        <fullName evidence="2">CHAD domain-containing protein</fullName>
    </submittedName>
</protein>
<dbReference type="Gene3D" id="1.40.20.10">
    <property type="entry name" value="CHAD domain"/>
    <property type="match status" value="1"/>
</dbReference>
<dbReference type="InterPro" id="IPR007899">
    <property type="entry name" value="CHAD_dom"/>
</dbReference>
<name>A0A9X1DAW6_9SPHN</name>
<accession>A0A9X1DAW6</accession>